<evidence type="ECO:0000256" key="1">
    <source>
        <dbReference type="SAM" id="MobiDB-lite"/>
    </source>
</evidence>
<dbReference type="STRING" id="1095630.A0A2J6SHQ8"/>
<keyword evidence="3" id="KW-1185">Reference proteome</keyword>
<dbReference type="InParanoid" id="A0A2J6SHQ8"/>
<name>A0A2J6SHQ8_9HELO</name>
<dbReference type="GeneID" id="36595656"/>
<gene>
    <name evidence="2" type="ORF">K444DRAFT_670017</name>
</gene>
<dbReference type="EMBL" id="KZ613913">
    <property type="protein sequence ID" value="PMD50250.1"/>
    <property type="molecule type" value="Genomic_DNA"/>
</dbReference>
<proteinExistence type="predicted"/>
<dbReference type="OrthoDB" id="10254945at2759"/>
<evidence type="ECO:0000313" key="2">
    <source>
        <dbReference type="EMBL" id="PMD50250.1"/>
    </source>
</evidence>
<dbReference type="AlphaFoldDB" id="A0A2J6SHQ8"/>
<feature type="region of interest" description="Disordered" evidence="1">
    <location>
        <begin position="818"/>
        <end position="842"/>
    </location>
</feature>
<organism evidence="2 3">
    <name type="scientific">Hyaloscypha bicolor E</name>
    <dbReference type="NCBI Taxonomy" id="1095630"/>
    <lineage>
        <taxon>Eukaryota</taxon>
        <taxon>Fungi</taxon>
        <taxon>Dikarya</taxon>
        <taxon>Ascomycota</taxon>
        <taxon>Pezizomycotina</taxon>
        <taxon>Leotiomycetes</taxon>
        <taxon>Helotiales</taxon>
        <taxon>Hyaloscyphaceae</taxon>
        <taxon>Hyaloscypha</taxon>
        <taxon>Hyaloscypha bicolor</taxon>
    </lineage>
</organism>
<accession>A0A2J6SHQ8</accession>
<protein>
    <submittedName>
        <fullName evidence="2">Uncharacterized protein</fullName>
    </submittedName>
</protein>
<dbReference type="RefSeq" id="XP_024727154.1">
    <property type="nucleotide sequence ID" value="XM_024887580.1"/>
</dbReference>
<dbReference type="Proteomes" id="UP000235371">
    <property type="component" value="Unassembled WGS sequence"/>
</dbReference>
<sequence length="859" mass="98145">MHPKAWDIEELILAKALNVGTVRIPDLKNNLHRIFLPGRWQVTKEEYEALVPSMRLASHLIEISITYLSNFLPSDQLHQVLAPKTRNADGSCSGYTVHLRTDNVSPRKLEETRAELNAVSEIVFWQVNYEMYQTLSWQGITRTVFDAPRPWAEILPEETMTSDTRLKSQGYTRRPLTIGIMGEYVMALRQLTPGSEAHLRAIFLAAITMTHEVSHLVFQQDFRSLDYDPTQGYEPWVERDCWADLGLSCVGWIFSGYNPMPCVIGSIDYPWDFQAPLAWFKQFTIDEQPLYETAYSIGVPYLEEILSTTFWDSLGVPDASRFSKEAKRRLKPATGSVEPQPATAMLPQWKWTRLESASWKTKFNDRRVGSRPMVTPDEIQWEQAQLRIQYPHSRPTLWNGDPNPRINLLDVADEDEDGEFGVGPSAKLYLGRNLNSLRLADLPPREMDDGFISPDLPGYQGGSANVLLTVRYRPERVLARPPISHSKKYMNSPNDPEKGERFNGEGYDPNDLTTILHSKVDHKISRMTHEQAFKYCKARGIRFGLGYEDDETWQKSRLDRSNYKEQGLIQRIKQYSFHRLQERFRNPPSEVVQVKEFASPDSDWVNEDLMWFCRTHGLNTSGDIQDRMQRVRNWIGMDFEGAWAALSVRDAAKFVQTVGGYQILNEDDVTKWTKADLMAFFSKNKLPTWGSRDTWEQRVLRSRDEETACGEVSRWAINQDALVRRTNYAKGNNQMPAPDPSLKRTYDIMEGNVAPTITERIQQVGQLASRLMQATEAGGGREILHPHLNGRKSTSGAEILDNLENMEEVQEQRREALKRAVGGGKENEVPSDGGDGAIPRGHEGTFMAETYRSIDSHCS</sequence>
<reference evidence="2 3" key="1">
    <citation type="submission" date="2016-04" db="EMBL/GenBank/DDBJ databases">
        <title>A degradative enzymes factory behind the ericoid mycorrhizal symbiosis.</title>
        <authorList>
            <consortium name="DOE Joint Genome Institute"/>
            <person name="Martino E."/>
            <person name="Morin E."/>
            <person name="Grelet G."/>
            <person name="Kuo A."/>
            <person name="Kohler A."/>
            <person name="Daghino S."/>
            <person name="Barry K."/>
            <person name="Choi C."/>
            <person name="Cichocki N."/>
            <person name="Clum A."/>
            <person name="Copeland A."/>
            <person name="Hainaut M."/>
            <person name="Haridas S."/>
            <person name="Labutti K."/>
            <person name="Lindquist E."/>
            <person name="Lipzen A."/>
            <person name="Khouja H.-R."/>
            <person name="Murat C."/>
            <person name="Ohm R."/>
            <person name="Olson A."/>
            <person name="Spatafora J."/>
            <person name="Veneault-Fourrey C."/>
            <person name="Henrissat B."/>
            <person name="Grigoriev I."/>
            <person name="Martin F."/>
            <person name="Perotto S."/>
        </authorList>
    </citation>
    <scope>NUCLEOTIDE SEQUENCE [LARGE SCALE GENOMIC DNA]</scope>
    <source>
        <strain evidence="2 3">E</strain>
    </source>
</reference>
<evidence type="ECO:0000313" key="3">
    <source>
        <dbReference type="Proteomes" id="UP000235371"/>
    </source>
</evidence>